<reference evidence="2 3" key="1">
    <citation type="submission" date="2015-11" db="EMBL/GenBank/DDBJ databases">
        <title>Genomic analysis of 38 Legionella species identifies large and diverse effector repertoires.</title>
        <authorList>
            <person name="Burstein D."/>
            <person name="Amaro F."/>
            <person name="Zusman T."/>
            <person name="Lifshitz Z."/>
            <person name="Cohen O."/>
            <person name="Gilbert J.A."/>
            <person name="Pupko T."/>
            <person name="Shuman H.A."/>
            <person name="Segal G."/>
        </authorList>
    </citation>
    <scope>NUCLEOTIDE SEQUENCE [LARGE SCALE GENOMIC DNA]</scope>
    <source>
        <strain evidence="2 3">ATCC 43878</strain>
    </source>
</reference>
<name>A0A0W0S2W2_9GAMM</name>
<gene>
    <name evidence="2" type="ORF">Lbru_2780</name>
</gene>
<dbReference type="InterPro" id="IPR054480">
    <property type="entry name" value="AHAS_small-like_ACT"/>
</dbReference>
<dbReference type="EMBL" id="LNXV01000034">
    <property type="protein sequence ID" value="KTC77887.1"/>
    <property type="molecule type" value="Genomic_DNA"/>
</dbReference>
<dbReference type="RefSeq" id="WP_058442756.1">
    <property type="nucleotide sequence ID" value="NZ_CAAAHU010000011.1"/>
</dbReference>
<dbReference type="InterPro" id="IPR045865">
    <property type="entry name" value="ACT-like_dom_sf"/>
</dbReference>
<dbReference type="STRING" id="29422.Lbru_2780"/>
<dbReference type="Pfam" id="PF22629">
    <property type="entry name" value="ACT_AHAS_ss"/>
    <property type="match status" value="1"/>
</dbReference>
<protein>
    <submittedName>
        <fullName evidence="2">Acetolactate synthase 3 regulatory subunit</fullName>
    </submittedName>
</protein>
<keyword evidence="3" id="KW-1185">Reference proteome</keyword>
<dbReference type="PATRIC" id="fig|29422.6.peg.2947"/>
<proteinExistence type="predicted"/>
<evidence type="ECO:0000259" key="1">
    <source>
        <dbReference type="PROSITE" id="PS51671"/>
    </source>
</evidence>
<sequence length="101" mass="11409">MKYIYALSIVTENTIRVLQRMASIFARNRLNIEQLTVFETGNKGVSLCNVVIHSDIETMERAIKQLRRIVELLEVNVNSQIPLIGSEVMHNQNPGKESPGS</sequence>
<accession>A0A0W0S2W2</accession>
<organism evidence="2 3">
    <name type="scientific">Legionella brunensis</name>
    <dbReference type="NCBI Taxonomy" id="29422"/>
    <lineage>
        <taxon>Bacteria</taxon>
        <taxon>Pseudomonadati</taxon>
        <taxon>Pseudomonadota</taxon>
        <taxon>Gammaproteobacteria</taxon>
        <taxon>Legionellales</taxon>
        <taxon>Legionellaceae</taxon>
        <taxon>Legionella</taxon>
    </lineage>
</organism>
<dbReference type="SUPFAM" id="SSF55021">
    <property type="entry name" value="ACT-like"/>
    <property type="match status" value="1"/>
</dbReference>
<dbReference type="Gene3D" id="3.30.70.260">
    <property type="match status" value="1"/>
</dbReference>
<evidence type="ECO:0000313" key="3">
    <source>
        <dbReference type="Proteomes" id="UP000054742"/>
    </source>
</evidence>
<dbReference type="AlphaFoldDB" id="A0A0W0S2W2"/>
<feature type="domain" description="ACT" evidence="1">
    <location>
        <begin position="6"/>
        <end position="80"/>
    </location>
</feature>
<dbReference type="Proteomes" id="UP000054742">
    <property type="component" value="Unassembled WGS sequence"/>
</dbReference>
<evidence type="ECO:0000313" key="2">
    <source>
        <dbReference type="EMBL" id="KTC77887.1"/>
    </source>
</evidence>
<dbReference type="InterPro" id="IPR002912">
    <property type="entry name" value="ACT_dom"/>
</dbReference>
<comment type="caution">
    <text evidence="2">The sequence shown here is derived from an EMBL/GenBank/DDBJ whole genome shotgun (WGS) entry which is preliminary data.</text>
</comment>
<dbReference type="PROSITE" id="PS51671">
    <property type="entry name" value="ACT"/>
    <property type="match status" value="1"/>
</dbReference>